<name>A0ABQ0XFU1_9LACO</name>
<organism evidence="1 2">
    <name type="scientific">Lentilactobacillus diolivorans</name>
    <dbReference type="NCBI Taxonomy" id="179838"/>
    <lineage>
        <taxon>Bacteria</taxon>
        <taxon>Bacillati</taxon>
        <taxon>Bacillota</taxon>
        <taxon>Bacilli</taxon>
        <taxon>Lactobacillales</taxon>
        <taxon>Lactobacillaceae</taxon>
        <taxon>Lentilactobacillus</taxon>
    </lineage>
</organism>
<sequence length="55" mass="6450">MFIRQPTLSELNIKEKNLLMACDSKIINRFKCSEGWIRGIMKNDDRKYSRPFVGG</sequence>
<dbReference type="EMBL" id="BKAB01000038">
    <property type="protein sequence ID" value="GEP24509.1"/>
    <property type="molecule type" value="Genomic_DNA"/>
</dbReference>
<comment type="caution">
    <text evidence="1">The sequence shown here is derived from an EMBL/GenBank/DDBJ whole genome shotgun (WGS) entry which is preliminary data.</text>
</comment>
<proteinExistence type="predicted"/>
<dbReference type="Proteomes" id="UP000321409">
    <property type="component" value="Unassembled WGS sequence"/>
</dbReference>
<gene>
    <name evidence="1" type="ORF">LDI01_21020</name>
</gene>
<evidence type="ECO:0000313" key="1">
    <source>
        <dbReference type="EMBL" id="GEP24509.1"/>
    </source>
</evidence>
<evidence type="ECO:0000313" key="2">
    <source>
        <dbReference type="Proteomes" id="UP000321409"/>
    </source>
</evidence>
<reference evidence="1 2" key="1">
    <citation type="submission" date="2019-07" db="EMBL/GenBank/DDBJ databases">
        <title>Whole genome shotgun sequence of Lactobacillus diolivorans NBRC 107869.</title>
        <authorList>
            <person name="Hosoyama A."/>
            <person name="Uohara A."/>
            <person name="Ohji S."/>
            <person name="Ichikawa N."/>
        </authorList>
    </citation>
    <scope>NUCLEOTIDE SEQUENCE [LARGE SCALE GENOMIC DNA]</scope>
    <source>
        <strain evidence="1 2">NBRC 107869</strain>
    </source>
</reference>
<accession>A0ABQ0XFU1</accession>
<keyword evidence="2" id="KW-1185">Reference proteome</keyword>
<protein>
    <submittedName>
        <fullName evidence="1">Uncharacterized protein</fullName>
    </submittedName>
</protein>